<gene>
    <name evidence="8" type="primary">gmhB</name>
    <name evidence="8" type="ORF">GmarT_10780</name>
</gene>
<dbReference type="RefSeq" id="WP_002645963.1">
    <property type="nucleotide sequence ID" value="NZ_CP036353.1"/>
</dbReference>
<dbReference type="GO" id="GO:0016787">
    <property type="term" value="F:hydrolase activity"/>
    <property type="evidence" value="ECO:0007669"/>
    <property type="project" value="UniProtKB-KW"/>
</dbReference>
<comment type="subcellular location">
    <subcellularLocation>
        <location evidence="1 7">Cytoplasm</location>
    </subcellularLocation>
</comment>
<evidence type="ECO:0000313" key="9">
    <source>
        <dbReference type="Proteomes" id="UP000322887"/>
    </source>
</evidence>
<proteinExistence type="inferred from homology"/>
<dbReference type="NCBIfam" id="TIGR00213">
    <property type="entry name" value="GmhB_yaeD"/>
    <property type="match status" value="1"/>
</dbReference>
<evidence type="ECO:0000256" key="7">
    <source>
        <dbReference type="PIRNR" id="PIRNR004682"/>
    </source>
</evidence>
<accession>A0ABX5YHX0</accession>
<dbReference type="InterPro" id="IPR006543">
    <property type="entry name" value="Histidinol-phos"/>
</dbReference>
<dbReference type="CDD" id="cd07503">
    <property type="entry name" value="HAD_HisB-N"/>
    <property type="match status" value="1"/>
</dbReference>
<sequence>MQIPSSRKKSLFLDRDGVINVEKDYLHRIQDFEFIDGIFELCQAASEAGYALIIVTNQSGIARGYYTERQFQHLMTWVLAEFARRGLTITDYFYCPHHPTKGTGHYRVDCDCRKPGPQMLLDAAQKYDLDLSQSILVGDKRTDLQAGHAAGIGTKVLVGTGHAVSPEDQQAADMYAETLTALKTLLFPESPGSH</sequence>
<dbReference type="Pfam" id="PF13242">
    <property type="entry name" value="Hydrolase_like"/>
    <property type="match status" value="1"/>
</dbReference>
<dbReference type="InterPro" id="IPR006549">
    <property type="entry name" value="HAD-SF_hydro_IIIA"/>
</dbReference>
<evidence type="ECO:0000256" key="6">
    <source>
        <dbReference type="ARBA" id="ARBA00031828"/>
    </source>
</evidence>
<dbReference type="NCBIfam" id="TIGR01662">
    <property type="entry name" value="HAD-SF-IIIA"/>
    <property type="match status" value="1"/>
</dbReference>
<organism evidence="8 9">
    <name type="scientific">Gimesia maris</name>
    <dbReference type="NCBI Taxonomy" id="122"/>
    <lineage>
        <taxon>Bacteria</taxon>
        <taxon>Pseudomonadati</taxon>
        <taxon>Planctomycetota</taxon>
        <taxon>Planctomycetia</taxon>
        <taxon>Planctomycetales</taxon>
        <taxon>Planctomycetaceae</taxon>
        <taxon>Gimesia</taxon>
    </lineage>
</organism>
<dbReference type="EC" id="3.1.3.-" evidence="7"/>
<keyword evidence="4 7" id="KW-0378">Hydrolase</keyword>
<keyword evidence="2 7" id="KW-0963">Cytoplasm</keyword>
<keyword evidence="3" id="KW-0479">Metal-binding</keyword>
<dbReference type="Gene3D" id="3.40.50.1000">
    <property type="entry name" value="HAD superfamily/HAD-like"/>
    <property type="match status" value="1"/>
</dbReference>
<dbReference type="InterPro" id="IPR036412">
    <property type="entry name" value="HAD-like_sf"/>
</dbReference>
<name>A0ABX5YHX0_9PLAN</name>
<evidence type="ECO:0000256" key="1">
    <source>
        <dbReference type="ARBA" id="ARBA00004496"/>
    </source>
</evidence>
<keyword evidence="5 7" id="KW-0119">Carbohydrate metabolism</keyword>
<evidence type="ECO:0000313" key="8">
    <source>
        <dbReference type="EMBL" id="QEG15239.1"/>
    </source>
</evidence>
<dbReference type="EMBL" id="CP042910">
    <property type="protein sequence ID" value="QEG15239.1"/>
    <property type="molecule type" value="Genomic_DNA"/>
</dbReference>
<dbReference type="InterPro" id="IPR023214">
    <property type="entry name" value="HAD_sf"/>
</dbReference>
<reference evidence="8 9" key="1">
    <citation type="submission" date="2019-08" db="EMBL/GenBank/DDBJ databases">
        <title>Deep-cultivation of Planctomycetes and their phenomic and genomic characterization uncovers novel biology.</title>
        <authorList>
            <person name="Wiegand S."/>
            <person name="Jogler M."/>
            <person name="Boedeker C."/>
            <person name="Pinto D."/>
            <person name="Vollmers J."/>
            <person name="Rivas-Marin E."/>
            <person name="Kohn T."/>
            <person name="Peeters S.H."/>
            <person name="Heuer A."/>
            <person name="Rast P."/>
            <person name="Oberbeckmann S."/>
            <person name="Bunk B."/>
            <person name="Jeske O."/>
            <person name="Meyerdierks A."/>
            <person name="Storesund J.E."/>
            <person name="Kallscheuer N."/>
            <person name="Luecker S."/>
            <person name="Lage O.M."/>
            <person name="Pohl T."/>
            <person name="Merkel B.J."/>
            <person name="Hornburger P."/>
            <person name="Mueller R.-W."/>
            <person name="Bruemmer F."/>
            <person name="Labrenz M."/>
            <person name="Spormann A.M."/>
            <person name="Op den Camp H."/>
            <person name="Overmann J."/>
            <person name="Amann R."/>
            <person name="Jetten M.S.M."/>
            <person name="Mascher T."/>
            <person name="Medema M.H."/>
            <person name="Devos D.P."/>
            <person name="Kaster A.-K."/>
            <person name="Ovreas L."/>
            <person name="Rohde M."/>
            <person name="Galperin M.Y."/>
            <person name="Jogler C."/>
        </authorList>
    </citation>
    <scope>NUCLEOTIDE SEQUENCE [LARGE SCALE GENOMIC DNA]</scope>
    <source>
        <strain evidence="8 9">DSM 8797</strain>
    </source>
</reference>
<protein>
    <recommendedName>
        <fullName evidence="6 7">D,D-heptose 1,7-bisphosphate phosphatase</fullName>
        <ecNumber evidence="7">3.1.3.-</ecNumber>
    </recommendedName>
</protein>
<dbReference type="PANTHER" id="PTHR42891">
    <property type="entry name" value="D-GLYCERO-BETA-D-MANNO-HEPTOSE-1,7-BISPHOSPHATE 7-PHOSPHATASE"/>
    <property type="match status" value="1"/>
</dbReference>
<evidence type="ECO:0000256" key="4">
    <source>
        <dbReference type="ARBA" id="ARBA00022801"/>
    </source>
</evidence>
<keyword evidence="9" id="KW-1185">Reference proteome</keyword>
<evidence type="ECO:0000256" key="2">
    <source>
        <dbReference type="ARBA" id="ARBA00022490"/>
    </source>
</evidence>
<dbReference type="PANTHER" id="PTHR42891:SF1">
    <property type="entry name" value="D-GLYCERO-BETA-D-MANNO-HEPTOSE-1,7-BISPHOSPHATE 7-PHOSPHATASE"/>
    <property type="match status" value="1"/>
</dbReference>
<dbReference type="Proteomes" id="UP000322887">
    <property type="component" value="Chromosome"/>
</dbReference>
<dbReference type="GeneID" id="98645727"/>
<dbReference type="SUPFAM" id="SSF56784">
    <property type="entry name" value="HAD-like"/>
    <property type="match status" value="1"/>
</dbReference>
<dbReference type="InterPro" id="IPR004446">
    <property type="entry name" value="Heptose_bisP_phosphatase"/>
</dbReference>
<evidence type="ECO:0000256" key="5">
    <source>
        <dbReference type="ARBA" id="ARBA00023277"/>
    </source>
</evidence>
<dbReference type="NCBIfam" id="NF006506">
    <property type="entry name" value="PRK08942.1"/>
    <property type="match status" value="1"/>
</dbReference>
<comment type="similarity">
    <text evidence="7">Belongs to the gmhB family.</text>
</comment>
<evidence type="ECO:0000256" key="3">
    <source>
        <dbReference type="ARBA" id="ARBA00022723"/>
    </source>
</evidence>
<dbReference type="NCBIfam" id="TIGR01656">
    <property type="entry name" value="Histidinol-ppas"/>
    <property type="match status" value="1"/>
</dbReference>
<dbReference type="PIRSF" id="PIRSF004682">
    <property type="entry name" value="GmhB"/>
    <property type="match status" value="1"/>
</dbReference>